<dbReference type="EMBL" id="BAAARV010000075">
    <property type="protein sequence ID" value="GAA2374532.1"/>
    <property type="molecule type" value="Genomic_DNA"/>
</dbReference>
<keyword evidence="1" id="KW-1133">Transmembrane helix</keyword>
<dbReference type="InterPro" id="IPR026881">
    <property type="entry name" value="WYL_dom"/>
</dbReference>
<dbReference type="Pfam" id="PF13280">
    <property type="entry name" value="WYL"/>
    <property type="match status" value="1"/>
</dbReference>
<dbReference type="PROSITE" id="PS52050">
    <property type="entry name" value="WYL"/>
    <property type="match status" value="1"/>
</dbReference>
<gene>
    <name evidence="3" type="ORF">GCM10010170_077660</name>
</gene>
<evidence type="ECO:0000313" key="3">
    <source>
        <dbReference type="EMBL" id="GAA2374532.1"/>
    </source>
</evidence>
<name>A0ABN3HAZ2_9ACTN</name>
<keyword evidence="1" id="KW-0812">Transmembrane</keyword>
<feature type="domain" description="WYL" evidence="2">
    <location>
        <begin position="15"/>
        <end position="68"/>
    </location>
</feature>
<organism evidence="3 4">
    <name type="scientific">Dactylosporangium salmoneum</name>
    <dbReference type="NCBI Taxonomy" id="53361"/>
    <lineage>
        <taxon>Bacteria</taxon>
        <taxon>Bacillati</taxon>
        <taxon>Actinomycetota</taxon>
        <taxon>Actinomycetes</taxon>
        <taxon>Micromonosporales</taxon>
        <taxon>Micromonosporaceae</taxon>
        <taxon>Dactylosporangium</taxon>
    </lineage>
</organism>
<accession>A0ABN3HAZ2</accession>
<reference evidence="3 4" key="1">
    <citation type="journal article" date="2019" name="Int. J. Syst. Evol. Microbiol.">
        <title>The Global Catalogue of Microorganisms (GCM) 10K type strain sequencing project: providing services to taxonomists for standard genome sequencing and annotation.</title>
        <authorList>
            <consortium name="The Broad Institute Genomics Platform"/>
            <consortium name="The Broad Institute Genome Sequencing Center for Infectious Disease"/>
            <person name="Wu L."/>
            <person name="Ma J."/>
        </authorList>
    </citation>
    <scope>NUCLEOTIDE SEQUENCE [LARGE SCALE GENOMIC DNA]</scope>
    <source>
        <strain evidence="3 4">JCM 3272</strain>
    </source>
</reference>
<feature type="transmembrane region" description="Helical" evidence="1">
    <location>
        <begin position="102"/>
        <end position="121"/>
    </location>
</feature>
<evidence type="ECO:0000313" key="4">
    <source>
        <dbReference type="Proteomes" id="UP001501444"/>
    </source>
</evidence>
<comment type="caution">
    <text evidence="3">The sequence shown here is derived from an EMBL/GenBank/DDBJ whole genome shotgun (WGS) entry which is preliminary data.</text>
</comment>
<protein>
    <recommendedName>
        <fullName evidence="2">WYL domain-containing protein</fullName>
    </recommendedName>
</protein>
<sequence>MTVSPMAAGPVVPAEVLTVIAQACRDKERLRFRDTARGDPDTEREVEPHRLVALGGRWYLVAPDAAEQVWQNVYQGVALAERTGSAALADTVRTAFVAGVDASLLFSIGTAVAGIAIVLAFRLTPARDRR</sequence>
<proteinExistence type="predicted"/>
<keyword evidence="1" id="KW-0472">Membrane</keyword>
<keyword evidence="4" id="KW-1185">Reference proteome</keyword>
<evidence type="ECO:0000259" key="2">
    <source>
        <dbReference type="Pfam" id="PF13280"/>
    </source>
</evidence>
<dbReference type="Proteomes" id="UP001501444">
    <property type="component" value="Unassembled WGS sequence"/>
</dbReference>
<evidence type="ECO:0000256" key="1">
    <source>
        <dbReference type="SAM" id="Phobius"/>
    </source>
</evidence>